<dbReference type="Proteomes" id="UP000026961">
    <property type="component" value="Chromosome 11"/>
</dbReference>
<feature type="region of interest" description="Disordered" evidence="1">
    <location>
        <begin position="155"/>
        <end position="314"/>
    </location>
</feature>
<feature type="compositionally biased region" description="Low complexity" evidence="1">
    <location>
        <begin position="210"/>
        <end position="230"/>
    </location>
</feature>
<reference evidence="2" key="1">
    <citation type="submission" date="2015-04" db="UniProtKB">
        <authorList>
            <consortium name="EnsemblPlants"/>
        </authorList>
    </citation>
    <scope>IDENTIFICATION</scope>
</reference>
<reference evidence="2" key="2">
    <citation type="submission" date="2018-05" db="EMBL/GenBank/DDBJ databases">
        <title>OgluRS3 (Oryza glumaepatula Reference Sequence Version 3).</title>
        <authorList>
            <person name="Zhang J."/>
            <person name="Kudrna D."/>
            <person name="Lee S."/>
            <person name="Talag J."/>
            <person name="Welchert J."/>
            <person name="Wing R.A."/>
        </authorList>
    </citation>
    <scope>NUCLEOTIDE SEQUENCE [LARGE SCALE GENOMIC DNA]</scope>
</reference>
<protein>
    <submittedName>
        <fullName evidence="2">Uncharacterized protein</fullName>
    </submittedName>
</protein>
<evidence type="ECO:0000313" key="2">
    <source>
        <dbReference type="EnsemblPlants" id="OGLUM11G03190.3"/>
    </source>
</evidence>
<feature type="region of interest" description="Disordered" evidence="1">
    <location>
        <begin position="61"/>
        <end position="80"/>
    </location>
</feature>
<accession>A0A0E0BFH4</accession>
<proteinExistence type="predicted"/>
<keyword evidence="3" id="KW-1185">Reference proteome</keyword>
<feature type="compositionally biased region" description="Pro residues" evidence="1">
    <location>
        <begin position="301"/>
        <end position="310"/>
    </location>
</feature>
<feature type="compositionally biased region" description="Pro residues" evidence="1">
    <location>
        <begin position="65"/>
        <end position="75"/>
    </location>
</feature>
<dbReference type="EnsemblPlants" id="OGLUM11G03190.3">
    <property type="protein sequence ID" value="OGLUM11G03190.3"/>
    <property type="gene ID" value="OGLUM11G03190"/>
</dbReference>
<evidence type="ECO:0000256" key="1">
    <source>
        <dbReference type="SAM" id="MobiDB-lite"/>
    </source>
</evidence>
<evidence type="ECO:0000313" key="3">
    <source>
        <dbReference type="Proteomes" id="UP000026961"/>
    </source>
</evidence>
<sequence length="340" mass="35640">MTRKPTNAAAPTPEQQRSTMPSRLAFHSFLALFPLTNSSYRCLAAASAPLPRRAPAMAAATAPSPSWPLTPPPSPSSTHRLTSLTCPYLSSQVTAASRATPPPSITVNRATVSPVSHFRSTATGRRLEAFMARPDAGSMSIQLSVSELGVIGDGAEKPSWTSASTRNGEPRNHADEVSVSTTRDMMQTPPWCRSTAETRRDGRDPGTGAGAADATAAAASGNGNASAKNARYPSPPPPPPQPSTSRTDGHRARQRPRHVSWSTASSRKLEHAHPTAASDAPSSRRSTSARTSVGRSSITVPTPPPSPPPHAGARSSSIAATLFFPSVYVSVTCAATWRNL</sequence>
<dbReference type="AlphaFoldDB" id="A0A0E0BFH4"/>
<name>A0A0E0BFH4_9ORYZ</name>
<organism evidence="2">
    <name type="scientific">Oryza glumipatula</name>
    <dbReference type="NCBI Taxonomy" id="40148"/>
    <lineage>
        <taxon>Eukaryota</taxon>
        <taxon>Viridiplantae</taxon>
        <taxon>Streptophyta</taxon>
        <taxon>Embryophyta</taxon>
        <taxon>Tracheophyta</taxon>
        <taxon>Spermatophyta</taxon>
        <taxon>Magnoliopsida</taxon>
        <taxon>Liliopsida</taxon>
        <taxon>Poales</taxon>
        <taxon>Poaceae</taxon>
        <taxon>BOP clade</taxon>
        <taxon>Oryzoideae</taxon>
        <taxon>Oryzeae</taxon>
        <taxon>Oryzinae</taxon>
        <taxon>Oryza</taxon>
    </lineage>
</organism>
<feature type="compositionally biased region" description="Pro residues" evidence="1">
    <location>
        <begin position="233"/>
        <end position="242"/>
    </location>
</feature>
<feature type="compositionally biased region" description="Low complexity" evidence="1">
    <location>
        <begin position="275"/>
        <end position="300"/>
    </location>
</feature>
<dbReference type="HOGENOM" id="CLU_817303_0_0_1"/>
<dbReference type="Gramene" id="OGLUM11G03190.3">
    <property type="protein sequence ID" value="OGLUM11G03190.3"/>
    <property type="gene ID" value="OGLUM11G03190"/>
</dbReference>
<feature type="region of interest" description="Disordered" evidence="1">
    <location>
        <begin position="1"/>
        <end position="20"/>
    </location>
</feature>